<dbReference type="GO" id="GO:0046872">
    <property type="term" value="F:metal ion binding"/>
    <property type="evidence" value="ECO:0007669"/>
    <property type="project" value="UniProtKB-KW"/>
</dbReference>
<dbReference type="GO" id="GO:0070733">
    <property type="term" value="F:AMPylase activity"/>
    <property type="evidence" value="ECO:0007669"/>
    <property type="project" value="UniProtKB-EC"/>
</dbReference>
<comment type="similarity">
    <text evidence="10">Belongs to the MntA antitoxin family.</text>
</comment>
<dbReference type="InterPro" id="IPR052038">
    <property type="entry name" value="Type-VII_TA_antitoxin"/>
</dbReference>
<evidence type="ECO:0000256" key="2">
    <source>
        <dbReference type="ARBA" id="ARBA00022649"/>
    </source>
</evidence>
<evidence type="ECO:0000256" key="11">
    <source>
        <dbReference type="ARBA" id="ARBA00047518"/>
    </source>
</evidence>
<dbReference type="PANTHER" id="PTHR33571:SF14">
    <property type="entry name" value="PROTEIN ADENYLYLTRANSFERASE MJ0435-RELATED"/>
    <property type="match status" value="1"/>
</dbReference>
<evidence type="ECO:0000256" key="1">
    <source>
        <dbReference type="ARBA" id="ARBA00001946"/>
    </source>
</evidence>
<keyword evidence="7" id="KW-0067">ATP-binding</keyword>
<comment type="catalytic activity">
    <reaction evidence="11">
        <text>O-(5'-adenylyl)-L-tyrosyl-[protein] + ATP = O-[5'-(adenylyl-(5'-&gt;3')-adenylyl)]-L-tyrosyl-[protein] + diphosphate</text>
        <dbReference type="Rhea" id="RHEA:66528"/>
        <dbReference type="Rhea" id="RHEA-COMP:13846"/>
        <dbReference type="Rhea" id="RHEA-COMP:17046"/>
        <dbReference type="ChEBI" id="CHEBI:30616"/>
        <dbReference type="ChEBI" id="CHEBI:33019"/>
        <dbReference type="ChEBI" id="CHEBI:83624"/>
        <dbReference type="ChEBI" id="CHEBI:167160"/>
    </reaction>
</comment>
<organism evidence="14 15">
    <name type="scientific">Methanospirillum stamsii</name>
    <dbReference type="NCBI Taxonomy" id="1277351"/>
    <lineage>
        <taxon>Archaea</taxon>
        <taxon>Methanobacteriati</taxon>
        <taxon>Methanobacteriota</taxon>
        <taxon>Stenosarchaea group</taxon>
        <taxon>Methanomicrobia</taxon>
        <taxon>Methanomicrobiales</taxon>
        <taxon>Methanospirillaceae</taxon>
        <taxon>Methanospirillum</taxon>
    </lineage>
</organism>
<evidence type="ECO:0000256" key="7">
    <source>
        <dbReference type="ARBA" id="ARBA00022840"/>
    </source>
</evidence>
<sequence length="113" mass="13032">MNSNDCFKHTNEKNGELIRILTELKKNYQAFQEKYHIKEISIIGSYARGEQTEDSDLDIMVDFIKPIGWEVVDLRDDLEKLLGKKVDLILKAGVVQRKQLYSGILEDAVYVKA</sequence>
<dbReference type="Proteomes" id="UP000245934">
    <property type="component" value="Unassembled WGS sequence"/>
</dbReference>
<dbReference type="Pfam" id="PF01909">
    <property type="entry name" value="NTP_transf_2"/>
    <property type="match status" value="1"/>
</dbReference>
<name>A0A2V2N494_9EURY</name>
<evidence type="ECO:0000256" key="12">
    <source>
        <dbReference type="ARBA" id="ARBA00048696"/>
    </source>
</evidence>
<dbReference type="InterPro" id="IPR002934">
    <property type="entry name" value="Polymerase_NTP_transf_dom"/>
</dbReference>
<dbReference type="EC" id="2.7.7.108" evidence="9"/>
<comment type="cofactor">
    <cofactor evidence="1">
        <name>Mg(2+)</name>
        <dbReference type="ChEBI" id="CHEBI:18420"/>
    </cofactor>
</comment>
<protein>
    <recommendedName>
        <fullName evidence="9">protein adenylyltransferase</fullName>
        <ecNumber evidence="9">2.7.7.108</ecNumber>
    </recommendedName>
</protein>
<keyword evidence="15" id="KW-1185">Reference proteome</keyword>
<keyword evidence="2" id="KW-1277">Toxin-antitoxin system</keyword>
<dbReference type="EMBL" id="QGMZ01000019">
    <property type="protein sequence ID" value="PWR73325.1"/>
    <property type="molecule type" value="Genomic_DNA"/>
</dbReference>
<dbReference type="CDD" id="cd05403">
    <property type="entry name" value="NT_KNTase_like"/>
    <property type="match status" value="1"/>
</dbReference>
<dbReference type="SUPFAM" id="SSF81301">
    <property type="entry name" value="Nucleotidyltransferase"/>
    <property type="match status" value="1"/>
</dbReference>
<evidence type="ECO:0000256" key="10">
    <source>
        <dbReference type="ARBA" id="ARBA00038276"/>
    </source>
</evidence>
<evidence type="ECO:0000256" key="4">
    <source>
        <dbReference type="ARBA" id="ARBA00022695"/>
    </source>
</evidence>
<evidence type="ECO:0000256" key="5">
    <source>
        <dbReference type="ARBA" id="ARBA00022723"/>
    </source>
</evidence>
<dbReference type="OrthoDB" id="61846at2157"/>
<evidence type="ECO:0000313" key="15">
    <source>
        <dbReference type="Proteomes" id="UP000245934"/>
    </source>
</evidence>
<feature type="domain" description="Polymerase nucleotidyl transferase" evidence="13">
    <location>
        <begin position="29"/>
        <end position="110"/>
    </location>
</feature>
<evidence type="ECO:0000256" key="3">
    <source>
        <dbReference type="ARBA" id="ARBA00022679"/>
    </source>
</evidence>
<dbReference type="PANTHER" id="PTHR33571">
    <property type="entry name" value="SSL8005 PROTEIN"/>
    <property type="match status" value="1"/>
</dbReference>
<dbReference type="InterPro" id="IPR043519">
    <property type="entry name" value="NT_sf"/>
</dbReference>
<keyword evidence="6" id="KW-0547">Nucleotide-binding</keyword>
<evidence type="ECO:0000256" key="8">
    <source>
        <dbReference type="ARBA" id="ARBA00022842"/>
    </source>
</evidence>
<proteinExistence type="inferred from homology"/>
<accession>A0A2V2N494</accession>
<dbReference type="AlphaFoldDB" id="A0A2V2N494"/>
<evidence type="ECO:0000256" key="6">
    <source>
        <dbReference type="ARBA" id="ARBA00022741"/>
    </source>
</evidence>
<keyword evidence="5" id="KW-0479">Metal-binding</keyword>
<keyword evidence="4" id="KW-0548">Nucleotidyltransferase</keyword>
<dbReference type="Gene3D" id="3.30.460.10">
    <property type="entry name" value="Beta Polymerase, domain 2"/>
    <property type="match status" value="1"/>
</dbReference>
<evidence type="ECO:0000313" key="14">
    <source>
        <dbReference type="EMBL" id="PWR73325.1"/>
    </source>
</evidence>
<keyword evidence="3 14" id="KW-0808">Transferase</keyword>
<reference evidence="14 15" key="1">
    <citation type="submission" date="2018-05" db="EMBL/GenBank/DDBJ databases">
        <title>Draft genome of Methanospirillum stamsii Pt1.</title>
        <authorList>
            <person name="Dueholm M.S."/>
            <person name="Nielsen P.H."/>
            <person name="Bakmann L.F."/>
            <person name="Otzen D.E."/>
        </authorList>
    </citation>
    <scope>NUCLEOTIDE SEQUENCE [LARGE SCALE GENOMIC DNA]</scope>
    <source>
        <strain evidence="14 15">Pt1</strain>
    </source>
</reference>
<evidence type="ECO:0000259" key="13">
    <source>
        <dbReference type="Pfam" id="PF01909"/>
    </source>
</evidence>
<evidence type="ECO:0000256" key="9">
    <source>
        <dbReference type="ARBA" id="ARBA00034531"/>
    </source>
</evidence>
<comment type="catalytic activity">
    <reaction evidence="12">
        <text>L-tyrosyl-[protein] + ATP = O-(5'-adenylyl)-L-tyrosyl-[protein] + diphosphate</text>
        <dbReference type="Rhea" id="RHEA:54288"/>
        <dbReference type="Rhea" id="RHEA-COMP:10136"/>
        <dbReference type="Rhea" id="RHEA-COMP:13846"/>
        <dbReference type="ChEBI" id="CHEBI:30616"/>
        <dbReference type="ChEBI" id="CHEBI:33019"/>
        <dbReference type="ChEBI" id="CHEBI:46858"/>
        <dbReference type="ChEBI" id="CHEBI:83624"/>
        <dbReference type="EC" id="2.7.7.108"/>
    </reaction>
</comment>
<keyword evidence="8" id="KW-0460">Magnesium</keyword>
<comment type="caution">
    <text evidence="14">The sequence shown here is derived from an EMBL/GenBank/DDBJ whole genome shotgun (WGS) entry which is preliminary data.</text>
</comment>
<dbReference type="GO" id="GO:0005524">
    <property type="term" value="F:ATP binding"/>
    <property type="evidence" value="ECO:0007669"/>
    <property type="project" value="UniProtKB-KW"/>
</dbReference>
<gene>
    <name evidence="14" type="ORF">DLD82_10660</name>
</gene>